<keyword evidence="10" id="KW-1185">Reference proteome</keyword>
<dbReference type="Pfam" id="PF07690">
    <property type="entry name" value="MFS_1"/>
    <property type="match status" value="1"/>
</dbReference>
<evidence type="ECO:0000259" key="8">
    <source>
        <dbReference type="PROSITE" id="PS50850"/>
    </source>
</evidence>
<keyword evidence="5 7" id="KW-0472">Membrane</keyword>
<feature type="transmembrane region" description="Helical" evidence="7">
    <location>
        <begin position="408"/>
        <end position="428"/>
    </location>
</feature>
<feature type="region of interest" description="Disordered" evidence="6">
    <location>
        <begin position="1"/>
        <end position="31"/>
    </location>
</feature>
<organism evidence="9 10">
    <name type="scientific">Exserohilum turcicum (strain 28A)</name>
    <name type="common">Northern leaf blight fungus</name>
    <name type="synonym">Setosphaeria turcica</name>
    <dbReference type="NCBI Taxonomy" id="671987"/>
    <lineage>
        <taxon>Eukaryota</taxon>
        <taxon>Fungi</taxon>
        <taxon>Dikarya</taxon>
        <taxon>Ascomycota</taxon>
        <taxon>Pezizomycotina</taxon>
        <taxon>Dothideomycetes</taxon>
        <taxon>Pleosporomycetidae</taxon>
        <taxon>Pleosporales</taxon>
        <taxon>Pleosporineae</taxon>
        <taxon>Pleosporaceae</taxon>
        <taxon>Exserohilum</taxon>
    </lineage>
</organism>
<evidence type="ECO:0000256" key="7">
    <source>
        <dbReference type="SAM" id="Phobius"/>
    </source>
</evidence>
<feature type="transmembrane region" description="Helical" evidence="7">
    <location>
        <begin position="215"/>
        <end position="235"/>
    </location>
</feature>
<dbReference type="EMBL" id="KB908493">
    <property type="protein sequence ID" value="EOA90045.1"/>
    <property type="molecule type" value="Genomic_DNA"/>
</dbReference>
<evidence type="ECO:0000256" key="5">
    <source>
        <dbReference type="ARBA" id="ARBA00023136"/>
    </source>
</evidence>
<feature type="domain" description="Major facilitator superfamily (MFS) profile" evidence="8">
    <location>
        <begin position="52"/>
        <end position="466"/>
    </location>
</feature>
<dbReference type="HOGENOM" id="CLU_001265_0_6_1"/>
<dbReference type="GO" id="GO:0016020">
    <property type="term" value="C:membrane"/>
    <property type="evidence" value="ECO:0007669"/>
    <property type="project" value="UniProtKB-SubCell"/>
</dbReference>
<dbReference type="Proteomes" id="UP000016935">
    <property type="component" value="Unassembled WGS sequence"/>
</dbReference>
<sequence>MSTRYEDEKISAHDATAQLSEHRTKPGGIAANLSPEKRMQVEKSLKRKLDARCSLFVLIYIMNYLDRNNIAAARLGGLEEDLGLSPTQYSTCLSILYVGYILMQVPSNMIINVISRPSIYIAAVMLLWGMISTLSGNVNSFGGMVAIRFCIGFVEAAFLPGALLILSKWYTRRELALRNAILFCGNLISNAFSSLVGAAVLGNMEGTLGHEAWRWLYWVEGAATMAIAIAAAFILPDLPHNTRGFTEEERAVAVLRMTEDVGEADKDSEEQSAFAGLFMAVKDVKIYVLSITFIAYVLGLSFNSYFPSLTKTLNFGKTETLLLSAPPWILSCFVSLVNAWHSDRQQERCWHIIGPVLVGIVGFIISMATSNTAARYVALFLQSSSYAGFIVVYSWISSSFPRPPAKRAVAIAMINALSQIGNICGSYVWNMTDNGYRNSYGVVTAMFGVTIIGCLIFRAMLIRLNKRLDEGIDTWVVHGDVAEQTAATEGVNLEEGMKIMAGYRYMT</sequence>
<protein>
    <recommendedName>
        <fullName evidence="8">Major facilitator superfamily (MFS) profile domain-containing protein</fullName>
    </recommendedName>
</protein>
<accession>R0IZ83</accession>
<feature type="compositionally biased region" description="Basic and acidic residues" evidence="6">
    <location>
        <begin position="1"/>
        <end position="12"/>
    </location>
</feature>
<evidence type="ECO:0000256" key="2">
    <source>
        <dbReference type="ARBA" id="ARBA00022448"/>
    </source>
</evidence>
<evidence type="ECO:0000256" key="3">
    <source>
        <dbReference type="ARBA" id="ARBA00022692"/>
    </source>
</evidence>
<feature type="transmembrane region" description="Helical" evidence="7">
    <location>
        <begin position="179"/>
        <end position="203"/>
    </location>
</feature>
<gene>
    <name evidence="9" type="ORF">SETTUDRAFT_158679</name>
</gene>
<keyword evidence="4 7" id="KW-1133">Transmembrane helix</keyword>
<evidence type="ECO:0000256" key="1">
    <source>
        <dbReference type="ARBA" id="ARBA00004141"/>
    </source>
</evidence>
<evidence type="ECO:0000256" key="6">
    <source>
        <dbReference type="SAM" id="MobiDB-lite"/>
    </source>
</evidence>
<dbReference type="RefSeq" id="XP_008021982.1">
    <property type="nucleotide sequence ID" value="XM_008023791.1"/>
</dbReference>
<dbReference type="InterPro" id="IPR020846">
    <property type="entry name" value="MFS_dom"/>
</dbReference>
<reference evidence="9 10" key="2">
    <citation type="journal article" date="2013" name="PLoS Genet.">
        <title>Comparative genome structure, secondary metabolite, and effector coding capacity across Cochliobolus pathogens.</title>
        <authorList>
            <person name="Condon B.J."/>
            <person name="Leng Y."/>
            <person name="Wu D."/>
            <person name="Bushley K.E."/>
            <person name="Ohm R.A."/>
            <person name="Otillar R."/>
            <person name="Martin J."/>
            <person name="Schackwitz W."/>
            <person name="Grimwood J."/>
            <person name="MohdZainudin N."/>
            <person name="Xue C."/>
            <person name="Wang R."/>
            <person name="Manning V.A."/>
            <person name="Dhillon B."/>
            <person name="Tu Z.J."/>
            <person name="Steffenson B.J."/>
            <person name="Salamov A."/>
            <person name="Sun H."/>
            <person name="Lowry S."/>
            <person name="LaButti K."/>
            <person name="Han J."/>
            <person name="Copeland A."/>
            <person name="Lindquist E."/>
            <person name="Barry K."/>
            <person name="Schmutz J."/>
            <person name="Baker S.E."/>
            <person name="Ciuffetti L.M."/>
            <person name="Grigoriev I.V."/>
            <person name="Zhong S."/>
            <person name="Turgeon B.G."/>
        </authorList>
    </citation>
    <scope>NUCLEOTIDE SEQUENCE [LARGE SCALE GENOMIC DNA]</scope>
    <source>
        <strain evidence="10">28A</strain>
    </source>
</reference>
<feature type="transmembrane region" description="Helical" evidence="7">
    <location>
        <begin position="117"/>
        <end position="134"/>
    </location>
</feature>
<feature type="transmembrane region" description="Helical" evidence="7">
    <location>
        <begin position="440"/>
        <end position="461"/>
    </location>
</feature>
<dbReference type="PROSITE" id="PS50850">
    <property type="entry name" value="MFS"/>
    <property type="match status" value="1"/>
</dbReference>
<dbReference type="OrthoDB" id="2250022at2759"/>
<reference evidence="9 10" key="1">
    <citation type="journal article" date="2012" name="PLoS Pathog.">
        <title>Diverse lifestyles and strategies of plant pathogenesis encoded in the genomes of eighteen Dothideomycetes fungi.</title>
        <authorList>
            <person name="Ohm R.A."/>
            <person name="Feau N."/>
            <person name="Henrissat B."/>
            <person name="Schoch C.L."/>
            <person name="Horwitz B.A."/>
            <person name="Barry K.W."/>
            <person name="Condon B.J."/>
            <person name="Copeland A.C."/>
            <person name="Dhillon B."/>
            <person name="Glaser F."/>
            <person name="Hesse C.N."/>
            <person name="Kosti I."/>
            <person name="LaButti K."/>
            <person name="Lindquist E.A."/>
            <person name="Lucas S."/>
            <person name="Salamov A.A."/>
            <person name="Bradshaw R.E."/>
            <person name="Ciuffetti L."/>
            <person name="Hamelin R.C."/>
            <person name="Kema G.H.J."/>
            <person name="Lawrence C."/>
            <person name="Scott J.A."/>
            <person name="Spatafora J.W."/>
            <person name="Turgeon B.G."/>
            <person name="de Wit P.J.G.M."/>
            <person name="Zhong S."/>
            <person name="Goodwin S.B."/>
            <person name="Grigoriev I.V."/>
        </authorList>
    </citation>
    <scope>NUCLEOTIDE SEQUENCE [LARGE SCALE GENOMIC DNA]</scope>
    <source>
        <strain evidence="10">28A</strain>
    </source>
</reference>
<feature type="transmembrane region" description="Helical" evidence="7">
    <location>
        <begin position="352"/>
        <end position="370"/>
    </location>
</feature>
<dbReference type="eggNOG" id="KOG2533">
    <property type="taxonomic scope" value="Eukaryota"/>
</dbReference>
<evidence type="ECO:0000256" key="4">
    <source>
        <dbReference type="ARBA" id="ARBA00022989"/>
    </source>
</evidence>
<evidence type="ECO:0000313" key="10">
    <source>
        <dbReference type="Proteomes" id="UP000016935"/>
    </source>
</evidence>
<dbReference type="SUPFAM" id="SSF103473">
    <property type="entry name" value="MFS general substrate transporter"/>
    <property type="match status" value="1"/>
</dbReference>
<dbReference type="GO" id="GO:0022857">
    <property type="term" value="F:transmembrane transporter activity"/>
    <property type="evidence" value="ECO:0007669"/>
    <property type="project" value="InterPro"/>
</dbReference>
<dbReference type="GeneID" id="19397854"/>
<feature type="transmembrane region" description="Helical" evidence="7">
    <location>
        <begin position="146"/>
        <end position="167"/>
    </location>
</feature>
<name>R0IZ83_EXST2</name>
<evidence type="ECO:0000313" key="9">
    <source>
        <dbReference type="EMBL" id="EOA90045.1"/>
    </source>
</evidence>
<dbReference type="Gene3D" id="1.20.1250.20">
    <property type="entry name" value="MFS general substrate transporter like domains"/>
    <property type="match status" value="2"/>
</dbReference>
<feature type="transmembrane region" description="Helical" evidence="7">
    <location>
        <begin position="321"/>
        <end position="340"/>
    </location>
</feature>
<dbReference type="InterPro" id="IPR011701">
    <property type="entry name" value="MFS"/>
</dbReference>
<dbReference type="FunFam" id="1.20.1250.20:FF:000057">
    <property type="entry name" value="MFS general substrate transporter"/>
    <property type="match status" value="1"/>
</dbReference>
<dbReference type="FunFam" id="1.20.1250.20:FF:000013">
    <property type="entry name" value="MFS general substrate transporter"/>
    <property type="match status" value="1"/>
</dbReference>
<feature type="transmembrane region" description="Helical" evidence="7">
    <location>
        <begin position="376"/>
        <end position="396"/>
    </location>
</feature>
<dbReference type="AlphaFoldDB" id="R0IZ83"/>
<dbReference type="PANTHER" id="PTHR43791:SF6">
    <property type="entry name" value="TRANSPORTER, PUTATIVE (AFU_ORTHOLOGUE AFUA_1G16690)-RELATED"/>
    <property type="match status" value="1"/>
</dbReference>
<dbReference type="PANTHER" id="PTHR43791">
    <property type="entry name" value="PERMEASE-RELATED"/>
    <property type="match status" value="1"/>
</dbReference>
<dbReference type="InterPro" id="IPR036259">
    <property type="entry name" value="MFS_trans_sf"/>
</dbReference>
<proteinExistence type="predicted"/>
<comment type="subcellular location">
    <subcellularLocation>
        <location evidence="1">Membrane</location>
        <topology evidence="1">Multi-pass membrane protein</topology>
    </subcellularLocation>
</comment>
<keyword evidence="2" id="KW-0813">Transport</keyword>
<feature type="transmembrane region" description="Helical" evidence="7">
    <location>
        <begin position="286"/>
        <end position="306"/>
    </location>
</feature>
<keyword evidence="3 7" id="KW-0812">Transmembrane</keyword>